<evidence type="ECO:0000256" key="3">
    <source>
        <dbReference type="ARBA" id="ARBA00022438"/>
    </source>
</evidence>
<dbReference type="InterPro" id="IPR038438">
    <property type="entry name" value="PepN_Ig-like_sf"/>
</dbReference>
<dbReference type="KEGG" id="pti:PHATRDRAFT_29309"/>
<dbReference type="RefSeq" id="XP_002182486.1">
    <property type="nucleotide sequence ID" value="XM_002182450.1"/>
</dbReference>
<evidence type="ECO:0000256" key="6">
    <source>
        <dbReference type="ARBA" id="ARBA00022801"/>
    </source>
</evidence>
<dbReference type="PRINTS" id="PR00756">
    <property type="entry name" value="ALADIPTASE"/>
</dbReference>
<dbReference type="OrthoDB" id="10031169at2759"/>
<dbReference type="InterPro" id="IPR001930">
    <property type="entry name" value="Peptidase_M1"/>
</dbReference>
<accession>B7G5Z3</accession>
<evidence type="ECO:0000256" key="1">
    <source>
        <dbReference type="ARBA" id="ARBA00001947"/>
    </source>
</evidence>
<evidence type="ECO:0000259" key="10">
    <source>
        <dbReference type="Pfam" id="PF11940"/>
    </source>
</evidence>
<evidence type="ECO:0000259" key="12">
    <source>
        <dbReference type="Pfam" id="PF17900"/>
    </source>
</evidence>
<keyword evidence="6" id="KW-0378">Hydrolase</keyword>
<reference evidence="14" key="2">
    <citation type="submission" date="2008-08" db="EMBL/GenBank/DDBJ databases">
        <authorList>
            <consortium name="Diatom Consortium"/>
            <person name="Grigoriev I."/>
            <person name="Grimwood J."/>
            <person name="Kuo A."/>
            <person name="Otillar R.P."/>
            <person name="Salamov A."/>
            <person name="Detter J.C."/>
            <person name="Lindquist E."/>
            <person name="Shapiro H."/>
            <person name="Lucas S."/>
            <person name="Glavina del Rio T."/>
            <person name="Pitluck S."/>
            <person name="Rokhsar D."/>
            <person name="Bowler C."/>
        </authorList>
    </citation>
    <scope>GENOME REANNOTATION</scope>
    <source>
        <strain evidence="14">CCAP 1055/1</strain>
    </source>
</reference>
<dbReference type="InterPro" id="IPR014782">
    <property type="entry name" value="Peptidase_M1_dom"/>
</dbReference>
<feature type="domain" description="Peptidase M1 alanyl aminopeptidase Ig-like fold" evidence="10">
    <location>
        <begin position="418"/>
        <end position="503"/>
    </location>
</feature>
<dbReference type="SUPFAM" id="SSF63737">
    <property type="entry name" value="Leukotriene A4 hydrolase N-terminal domain"/>
    <property type="match status" value="1"/>
</dbReference>
<keyword evidence="14" id="KW-1185">Reference proteome</keyword>
<dbReference type="AlphaFoldDB" id="B7G5Z3"/>
<dbReference type="InterPro" id="IPR024601">
    <property type="entry name" value="Peptidase_M1_pepN_C"/>
</dbReference>
<dbReference type="EMBL" id="CM000618">
    <property type="protein sequence ID" value="EEC45773.1"/>
    <property type="molecule type" value="Genomic_DNA"/>
</dbReference>
<evidence type="ECO:0000313" key="14">
    <source>
        <dbReference type="Proteomes" id="UP000000759"/>
    </source>
</evidence>
<dbReference type="InterPro" id="IPR035414">
    <property type="entry name" value="Peptidase_M1_pepN_Ig-like"/>
</dbReference>
<evidence type="ECO:0000256" key="8">
    <source>
        <dbReference type="ARBA" id="ARBA00023049"/>
    </source>
</evidence>
<protein>
    <recommendedName>
        <fullName evidence="15">Membrane alanyl aminopeptidase</fullName>
    </recommendedName>
</protein>
<keyword evidence="8" id="KW-0482">Metalloprotease</keyword>
<comment type="similarity">
    <text evidence="2">Belongs to the peptidase M1 family.</text>
</comment>
<evidence type="ECO:0000256" key="4">
    <source>
        <dbReference type="ARBA" id="ARBA00022670"/>
    </source>
</evidence>
<dbReference type="InterPro" id="IPR037144">
    <property type="entry name" value="Peptidase_M1_pepN_C_sf"/>
</dbReference>
<name>B7G5Z3_PHATC</name>
<dbReference type="InterPro" id="IPR042097">
    <property type="entry name" value="Aminopeptidase_N-like_N_sf"/>
</dbReference>
<dbReference type="FunFam" id="3.30.2010.30:FF:000002">
    <property type="entry name" value="Putative aminopeptidase N"/>
    <property type="match status" value="1"/>
</dbReference>
<sequence length="842" mass="94634">MTLVANPRYVGEPIPLVLDGDETCLQLRSVRMNGQELREGVDYELAPGRLLLKTPVDGAVVQTVVDLVPEENTQLSGLYKDEASAMYCTQCEAMGFRRITYYPDRPDNMATFTSVRLEADKERYPILLSNGNRLDQGTVPEDDSRHYAIWSDPFPKPSYLFAAVVGKLGSIRDSYTTVSGKKVQLEVFSEPRNVHKLSYAMESLQRSMQWDEQRFGLEYDLELYNVVAVDSFNMGAMENKGLNVFNTAYVLADEGTATDTDFERVEGVIGHEYFHNWTGNRVTCRDWFQLTLKEGLTVFRDQEFSGDMNSKPVKRIEDVRVLRARQFSEDAGPMSHPIRPESYISMDNFYTGTVYIKGAEVIRMYQTILTPEGFNKGMKLYFECHDGSAVTCDDFLAAMADANNVDLTQFALWYSTPGTPTVQYETSYADGTFTLKLSQSSRSVTPMHIPVAFGLLDKATGQEVVPTTVLELKEASQVFTFDGLEGDVVPSLLRDFSAPVKLEPVSGEVDESDLAFLAARDTDGFNRWDAGQRLYTSLIFQTLNDQISSTTQAFVDEAFRMALEQKTTDYSIQAYALTLPSESTLSEEMKIVDPVGLHEARGKVKKALARKYESEIRTTYDGLTETMQAETEFKVDAEAIGRRRLRNTLLEYLCSIRETDQEQIAAAELAMKHFQNAKGMTDKIAGLGALASMDGEGADARDEAMQTFYDDAEGDALVLNKWFMTQAVADLPDVLNRVKKLKEHPDFTLKNPNRCRSLISAFAMNSAAFHDESGEGYKFLGSTIAELDKLNPQISSRMASSLIQWRRYDEERGQLMKAELEKLNAMKLSEDLFEIVSRGLKD</sequence>
<dbReference type="Pfam" id="PF01433">
    <property type="entry name" value="Peptidase_M1"/>
    <property type="match status" value="1"/>
</dbReference>
<dbReference type="Gene3D" id="2.60.40.1730">
    <property type="entry name" value="tricorn interacting facor f3 domain"/>
    <property type="match status" value="1"/>
</dbReference>
<dbReference type="Gene3D" id="1.10.390.10">
    <property type="entry name" value="Neutral Protease Domain 2"/>
    <property type="match status" value="1"/>
</dbReference>
<dbReference type="Gene3D" id="3.30.2010.30">
    <property type="match status" value="1"/>
</dbReference>
<evidence type="ECO:0008006" key="15">
    <source>
        <dbReference type="Google" id="ProtNLM"/>
    </source>
</evidence>
<keyword evidence="3" id="KW-0031">Aminopeptidase</keyword>
<dbReference type="InterPro" id="IPR045357">
    <property type="entry name" value="Aminopeptidase_N-like_N"/>
</dbReference>
<evidence type="ECO:0000256" key="5">
    <source>
        <dbReference type="ARBA" id="ARBA00022723"/>
    </source>
</evidence>
<evidence type="ECO:0000313" key="13">
    <source>
        <dbReference type="EMBL" id="EEC45773.1"/>
    </source>
</evidence>
<dbReference type="GO" id="GO:0008237">
    <property type="term" value="F:metallopeptidase activity"/>
    <property type="evidence" value="ECO:0007669"/>
    <property type="project" value="UniProtKB-KW"/>
</dbReference>
<evidence type="ECO:0000259" key="9">
    <source>
        <dbReference type="Pfam" id="PF01433"/>
    </source>
</evidence>
<proteinExistence type="inferred from homology"/>
<gene>
    <name evidence="13" type="ORF">PHATRDRAFT_29309</name>
</gene>
<evidence type="ECO:0000259" key="11">
    <source>
        <dbReference type="Pfam" id="PF17432"/>
    </source>
</evidence>
<dbReference type="GO" id="GO:0006508">
    <property type="term" value="P:proteolysis"/>
    <property type="evidence" value="ECO:0007669"/>
    <property type="project" value="UniProtKB-KW"/>
</dbReference>
<evidence type="ECO:0000256" key="7">
    <source>
        <dbReference type="ARBA" id="ARBA00022833"/>
    </source>
</evidence>
<dbReference type="Gene3D" id="1.25.50.10">
    <property type="entry name" value="Peptidase M1, alanyl aminopeptidase, C-terminal domain"/>
    <property type="match status" value="1"/>
</dbReference>
<dbReference type="MEROPS" id="M01.005"/>
<dbReference type="SUPFAM" id="SSF55486">
    <property type="entry name" value="Metalloproteases ('zincins'), catalytic domain"/>
    <property type="match status" value="1"/>
</dbReference>
<keyword evidence="7" id="KW-0862">Zinc</keyword>
<dbReference type="InterPro" id="IPR027268">
    <property type="entry name" value="Peptidase_M4/M1_CTD_sf"/>
</dbReference>
<dbReference type="GO" id="GO:0004177">
    <property type="term" value="F:aminopeptidase activity"/>
    <property type="evidence" value="ECO:0007669"/>
    <property type="project" value="UniProtKB-KW"/>
</dbReference>
<organism evidence="13 14">
    <name type="scientific">Phaeodactylum tricornutum (strain CCAP 1055/1)</name>
    <dbReference type="NCBI Taxonomy" id="556484"/>
    <lineage>
        <taxon>Eukaryota</taxon>
        <taxon>Sar</taxon>
        <taxon>Stramenopiles</taxon>
        <taxon>Ochrophyta</taxon>
        <taxon>Bacillariophyta</taxon>
        <taxon>Bacillariophyceae</taxon>
        <taxon>Bacillariophycidae</taxon>
        <taxon>Naviculales</taxon>
        <taxon>Phaeodactylaceae</taxon>
        <taxon>Phaeodactylum</taxon>
    </lineage>
</organism>
<dbReference type="Pfam" id="PF17432">
    <property type="entry name" value="DUF3458_C"/>
    <property type="match status" value="1"/>
</dbReference>
<feature type="domain" description="Aminopeptidase N-like N-terminal" evidence="12">
    <location>
        <begin position="72"/>
        <end position="160"/>
    </location>
</feature>
<keyword evidence="4" id="KW-0645">Protease</keyword>
<dbReference type="PANTHER" id="PTHR46322:SF1">
    <property type="entry name" value="PUROMYCIN-SENSITIVE AMINOPEPTIDASE"/>
    <property type="match status" value="1"/>
</dbReference>
<dbReference type="HOGENOM" id="CLU_007993_2_0_1"/>
<dbReference type="InterPro" id="IPR012779">
    <property type="entry name" value="Peptidase_M1_pepN"/>
</dbReference>
<dbReference type="Pfam" id="PF17900">
    <property type="entry name" value="Peptidase_M1_N"/>
    <property type="match status" value="1"/>
</dbReference>
<dbReference type="CDD" id="cd09600">
    <property type="entry name" value="M1_APN"/>
    <property type="match status" value="1"/>
</dbReference>
<dbReference type="PaxDb" id="2850-Phatr29309"/>
<evidence type="ECO:0000256" key="2">
    <source>
        <dbReference type="ARBA" id="ARBA00010136"/>
    </source>
</evidence>
<feature type="domain" description="Peptidase M1 alanyl aminopeptidase C-terminal" evidence="11">
    <location>
        <begin position="512"/>
        <end position="840"/>
    </location>
</feature>
<dbReference type="PANTHER" id="PTHR46322">
    <property type="entry name" value="PUROMYCIN-SENSITIVE AMINOPEPTIDASE"/>
    <property type="match status" value="1"/>
</dbReference>
<dbReference type="Proteomes" id="UP000000759">
    <property type="component" value="Chromosome 16"/>
</dbReference>
<dbReference type="Pfam" id="PF11940">
    <property type="entry name" value="DUF3458"/>
    <property type="match status" value="1"/>
</dbReference>
<dbReference type="InParanoid" id="B7G5Z3"/>
<keyword evidence="5" id="KW-0479">Metal-binding</keyword>
<dbReference type="NCBIfam" id="TIGR02414">
    <property type="entry name" value="pepN_proteo"/>
    <property type="match status" value="1"/>
</dbReference>
<dbReference type="Gene3D" id="2.60.40.1840">
    <property type="match status" value="1"/>
</dbReference>
<dbReference type="GeneID" id="7203265"/>
<dbReference type="GO" id="GO:0008270">
    <property type="term" value="F:zinc ion binding"/>
    <property type="evidence" value="ECO:0007669"/>
    <property type="project" value="InterPro"/>
</dbReference>
<reference evidence="13 14" key="1">
    <citation type="journal article" date="2008" name="Nature">
        <title>The Phaeodactylum genome reveals the evolutionary history of diatom genomes.</title>
        <authorList>
            <person name="Bowler C."/>
            <person name="Allen A.E."/>
            <person name="Badger J.H."/>
            <person name="Grimwood J."/>
            <person name="Jabbari K."/>
            <person name="Kuo A."/>
            <person name="Maheswari U."/>
            <person name="Martens C."/>
            <person name="Maumus F."/>
            <person name="Otillar R.P."/>
            <person name="Rayko E."/>
            <person name="Salamov A."/>
            <person name="Vandepoele K."/>
            <person name="Beszteri B."/>
            <person name="Gruber A."/>
            <person name="Heijde M."/>
            <person name="Katinka M."/>
            <person name="Mock T."/>
            <person name="Valentin K."/>
            <person name="Verret F."/>
            <person name="Berges J.A."/>
            <person name="Brownlee C."/>
            <person name="Cadoret J.P."/>
            <person name="Chiovitti A."/>
            <person name="Choi C.J."/>
            <person name="Coesel S."/>
            <person name="De Martino A."/>
            <person name="Detter J.C."/>
            <person name="Durkin C."/>
            <person name="Falciatore A."/>
            <person name="Fournet J."/>
            <person name="Haruta M."/>
            <person name="Huysman M.J."/>
            <person name="Jenkins B.D."/>
            <person name="Jiroutova K."/>
            <person name="Jorgensen R.E."/>
            <person name="Joubert Y."/>
            <person name="Kaplan A."/>
            <person name="Kroger N."/>
            <person name="Kroth P.G."/>
            <person name="La Roche J."/>
            <person name="Lindquist E."/>
            <person name="Lommer M."/>
            <person name="Martin-Jezequel V."/>
            <person name="Lopez P.J."/>
            <person name="Lucas S."/>
            <person name="Mangogna M."/>
            <person name="McGinnis K."/>
            <person name="Medlin L.K."/>
            <person name="Montsant A."/>
            <person name="Oudot-Le Secq M.P."/>
            <person name="Napoli C."/>
            <person name="Obornik M."/>
            <person name="Parker M.S."/>
            <person name="Petit J.L."/>
            <person name="Porcel B.M."/>
            <person name="Poulsen N."/>
            <person name="Robison M."/>
            <person name="Rychlewski L."/>
            <person name="Rynearson T.A."/>
            <person name="Schmutz J."/>
            <person name="Shapiro H."/>
            <person name="Siaut M."/>
            <person name="Stanley M."/>
            <person name="Sussman M.R."/>
            <person name="Taylor A.R."/>
            <person name="Vardi A."/>
            <person name="von Dassow P."/>
            <person name="Vyverman W."/>
            <person name="Willis A."/>
            <person name="Wyrwicz L.S."/>
            <person name="Rokhsar D.S."/>
            <person name="Weissenbach J."/>
            <person name="Armbrust E.V."/>
            <person name="Green B.R."/>
            <person name="Van de Peer Y."/>
            <person name="Grigoriev I.V."/>
        </authorList>
    </citation>
    <scope>NUCLEOTIDE SEQUENCE [LARGE SCALE GENOMIC DNA]</scope>
    <source>
        <strain evidence="13 14">CCAP 1055/1</strain>
    </source>
</reference>
<dbReference type="FunFam" id="1.10.390.10:FF:000002">
    <property type="entry name" value="Aminopeptidase N"/>
    <property type="match status" value="1"/>
</dbReference>
<feature type="domain" description="Peptidase M1 membrane alanine aminopeptidase" evidence="9">
    <location>
        <begin position="199"/>
        <end position="410"/>
    </location>
</feature>
<comment type="cofactor">
    <cofactor evidence="1">
        <name>Zn(2+)</name>
        <dbReference type="ChEBI" id="CHEBI:29105"/>
    </cofactor>
</comment>
<dbReference type="eggNOG" id="KOG1046">
    <property type="taxonomic scope" value="Eukaryota"/>
</dbReference>
<dbReference type="STRING" id="556484.B7G5Z3"/>